<dbReference type="Pfam" id="PF22640">
    <property type="entry name" value="ManC_GMP_beta-helix"/>
    <property type="match status" value="1"/>
</dbReference>
<sequence length="384" mass="41516">MVPIVKDETLWWVYRGYVVGDGYSVDMQHVLILAGGSGTRLWPLSRQGEPKQLLELINGVSLLRMAYERVAGLVPDANILVCTGASYADAVAKLLPEVPVENILGEPVGRDSLNAVAWSAGIIADRDPEGVMAVVTADHVIRPVDDFRAALQHGFNLANADPTALVTFGVVPTEPNTGFGYLHRGDSLGLDPRAYQVLEFVEKPSIEVARQYLDSGEYWWNSGMFVWRAATLLDCLSQLKPQTRRQVDKLVADPSRLAEVYPLMEKVSVDIAVMEPASHGGCGVHVAAIPLEIQWYDVGSYEALAPHLPDDGKGNNVTGLTVSVDSARNLLINDRSDAVLVVAGLHDMAVVSTDRATLVVPLSQSQQVKDVVAEVATRAGGRYA</sequence>
<dbReference type="Proteomes" id="UP000825072">
    <property type="component" value="Chromosome 1"/>
</dbReference>
<organism evidence="3 4">
    <name type="scientific">Cutibacterium modestum</name>
    <dbReference type="NCBI Taxonomy" id="2559073"/>
    <lineage>
        <taxon>Bacteria</taxon>
        <taxon>Bacillati</taxon>
        <taxon>Actinomycetota</taxon>
        <taxon>Actinomycetes</taxon>
        <taxon>Propionibacteriales</taxon>
        <taxon>Propionibacteriaceae</taxon>
        <taxon>Cutibacterium</taxon>
    </lineage>
</organism>
<proteinExistence type="predicted"/>
<evidence type="ECO:0000313" key="3">
    <source>
        <dbReference type="EMBL" id="BCY25834.1"/>
    </source>
</evidence>
<accession>A0AAD1KQP8</accession>
<dbReference type="InterPro" id="IPR049577">
    <property type="entry name" value="GMPP_N"/>
</dbReference>
<dbReference type="Gene3D" id="3.90.550.10">
    <property type="entry name" value="Spore Coat Polysaccharide Biosynthesis Protein SpsA, Chain A"/>
    <property type="match status" value="1"/>
</dbReference>
<keyword evidence="3" id="KW-0808">Transferase</keyword>
<reference evidence="3" key="1">
    <citation type="submission" date="2021-06" db="EMBL/GenBank/DDBJ databases">
        <title>Genome sequence of Cutibacterium modestum strain KB17-24694.</title>
        <authorList>
            <person name="Dekio I."/>
            <person name="Asahina A."/>
            <person name="Nishida M."/>
        </authorList>
    </citation>
    <scope>NUCLEOTIDE SEQUENCE</scope>
    <source>
        <strain evidence="3">KB17-24694</strain>
    </source>
</reference>
<evidence type="ECO:0000313" key="4">
    <source>
        <dbReference type="Proteomes" id="UP000825072"/>
    </source>
</evidence>
<dbReference type="SUPFAM" id="SSF53448">
    <property type="entry name" value="Nucleotide-diphospho-sugar transferases"/>
    <property type="match status" value="1"/>
</dbReference>
<dbReference type="PANTHER" id="PTHR46390">
    <property type="entry name" value="MANNOSE-1-PHOSPHATE GUANYLYLTRANSFERASE"/>
    <property type="match status" value="1"/>
</dbReference>
<dbReference type="InterPro" id="IPR051161">
    <property type="entry name" value="Mannose-6P_isomerase_type2"/>
</dbReference>
<name>A0AAD1KQP8_9ACTN</name>
<feature type="domain" description="MannoseP isomerase/GMP-like beta-helix" evidence="2">
    <location>
        <begin position="321"/>
        <end position="374"/>
    </location>
</feature>
<gene>
    <name evidence="3" type="primary">manC</name>
    <name evidence="3" type="ORF">KB1_18240</name>
</gene>
<dbReference type="GO" id="GO:0004475">
    <property type="term" value="F:mannose-1-phosphate guanylyltransferase (GTP) activity"/>
    <property type="evidence" value="ECO:0007669"/>
    <property type="project" value="InterPro"/>
</dbReference>
<dbReference type="SUPFAM" id="SSF159283">
    <property type="entry name" value="Guanosine diphospho-D-mannose pyrophosphorylase/mannose-6-phosphate isomerase linker domain"/>
    <property type="match status" value="1"/>
</dbReference>
<dbReference type="AlphaFoldDB" id="A0AAD1KQP8"/>
<dbReference type="GO" id="GO:0009298">
    <property type="term" value="P:GDP-mannose biosynthetic process"/>
    <property type="evidence" value="ECO:0007669"/>
    <property type="project" value="TreeGrafter"/>
</dbReference>
<evidence type="ECO:0000259" key="2">
    <source>
        <dbReference type="Pfam" id="PF22640"/>
    </source>
</evidence>
<evidence type="ECO:0000259" key="1">
    <source>
        <dbReference type="Pfam" id="PF00483"/>
    </source>
</evidence>
<dbReference type="InterPro" id="IPR054566">
    <property type="entry name" value="ManC/GMP-like_b-helix"/>
</dbReference>
<protein>
    <submittedName>
        <fullName evidence="3">Mannose-1-phosphate guanylyltransferase</fullName>
    </submittedName>
</protein>
<dbReference type="CDD" id="cd02509">
    <property type="entry name" value="GDP-M1P_Guanylyltransferase"/>
    <property type="match status" value="1"/>
</dbReference>
<keyword evidence="3" id="KW-0548">Nucleotidyltransferase</keyword>
<dbReference type="EMBL" id="AP024747">
    <property type="protein sequence ID" value="BCY25834.1"/>
    <property type="molecule type" value="Genomic_DNA"/>
</dbReference>
<feature type="domain" description="Nucleotidyl transferase" evidence="1">
    <location>
        <begin position="31"/>
        <end position="305"/>
    </location>
</feature>
<dbReference type="InterPro" id="IPR029044">
    <property type="entry name" value="Nucleotide-diphossugar_trans"/>
</dbReference>
<dbReference type="PANTHER" id="PTHR46390:SF1">
    <property type="entry name" value="MANNOSE-1-PHOSPHATE GUANYLYLTRANSFERASE"/>
    <property type="match status" value="1"/>
</dbReference>
<dbReference type="InterPro" id="IPR005835">
    <property type="entry name" value="NTP_transferase_dom"/>
</dbReference>
<dbReference type="Pfam" id="PF00483">
    <property type="entry name" value="NTP_transferase"/>
    <property type="match status" value="1"/>
</dbReference>